<dbReference type="Gene3D" id="2.70.98.10">
    <property type="match status" value="1"/>
</dbReference>
<dbReference type="Proteomes" id="UP000600449">
    <property type="component" value="Unassembled WGS sequence"/>
</dbReference>
<comment type="subcellular location">
    <subcellularLocation>
        <location evidence="1">Periplasm</location>
    </subcellularLocation>
</comment>
<dbReference type="PANTHER" id="PTHR30504:SF2">
    <property type="entry name" value="GLUCANS BIOSYNTHESIS PROTEIN G"/>
    <property type="match status" value="1"/>
</dbReference>
<dbReference type="GO" id="GO:0030246">
    <property type="term" value="F:carbohydrate binding"/>
    <property type="evidence" value="ECO:0007669"/>
    <property type="project" value="InterPro"/>
</dbReference>
<name>A0A917V329_9HYPH</name>
<keyword evidence="4 6" id="KW-0732">Signal</keyword>
<keyword evidence="9" id="KW-1185">Reference proteome</keyword>
<comment type="caution">
    <text evidence="8">The sequence shown here is derived from an EMBL/GenBank/DDBJ whole genome shotgun (WGS) entry which is preliminary data.</text>
</comment>
<evidence type="ECO:0000256" key="3">
    <source>
        <dbReference type="ARBA" id="ARBA00009284"/>
    </source>
</evidence>
<dbReference type="InterPro" id="IPR014718">
    <property type="entry name" value="GH-type_carb-bd"/>
</dbReference>
<dbReference type="Gene3D" id="2.60.40.10">
    <property type="entry name" value="Immunoglobulins"/>
    <property type="match status" value="1"/>
</dbReference>
<dbReference type="InterPro" id="IPR013783">
    <property type="entry name" value="Ig-like_fold"/>
</dbReference>
<dbReference type="PANTHER" id="PTHR30504">
    <property type="entry name" value="GLUCANS BIOSYNTHESIS PROTEIN"/>
    <property type="match status" value="1"/>
</dbReference>
<feature type="chain" id="PRO_5037530241" evidence="6">
    <location>
        <begin position="30"/>
        <end position="525"/>
    </location>
</feature>
<evidence type="ECO:0000313" key="9">
    <source>
        <dbReference type="Proteomes" id="UP000600449"/>
    </source>
</evidence>
<evidence type="ECO:0000256" key="1">
    <source>
        <dbReference type="ARBA" id="ARBA00004418"/>
    </source>
</evidence>
<dbReference type="GO" id="GO:0030288">
    <property type="term" value="C:outer membrane-bounded periplasmic space"/>
    <property type="evidence" value="ECO:0007669"/>
    <property type="project" value="TreeGrafter"/>
</dbReference>
<dbReference type="GO" id="GO:0051274">
    <property type="term" value="P:beta-glucan biosynthetic process"/>
    <property type="evidence" value="ECO:0007669"/>
    <property type="project" value="TreeGrafter"/>
</dbReference>
<gene>
    <name evidence="8" type="primary">opgG</name>
    <name evidence="8" type="ORF">GCM10011322_13980</name>
</gene>
<evidence type="ECO:0000256" key="4">
    <source>
        <dbReference type="ARBA" id="ARBA00022729"/>
    </source>
</evidence>
<evidence type="ECO:0000313" key="8">
    <source>
        <dbReference type="EMBL" id="GGK28750.1"/>
    </source>
</evidence>
<dbReference type="GO" id="GO:0003824">
    <property type="term" value="F:catalytic activity"/>
    <property type="evidence" value="ECO:0007669"/>
    <property type="project" value="InterPro"/>
</dbReference>
<evidence type="ECO:0000259" key="7">
    <source>
        <dbReference type="Pfam" id="PF04349"/>
    </source>
</evidence>
<dbReference type="PROSITE" id="PS51318">
    <property type="entry name" value="TAT"/>
    <property type="match status" value="1"/>
</dbReference>
<proteinExistence type="inferred from homology"/>
<accession>A0A917V329</accession>
<reference evidence="8 9" key="1">
    <citation type="journal article" date="2014" name="Int. J. Syst. Evol. Microbiol.">
        <title>Complete genome sequence of Corynebacterium casei LMG S-19264T (=DSM 44701T), isolated from a smear-ripened cheese.</title>
        <authorList>
            <consortium name="US DOE Joint Genome Institute (JGI-PGF)"/>
            <person name="Walter F."/>
            <person name="Albersmeier A."/>
            <person name="Kalinowski J."/>
            <person name="Ruckert C."/>
        </authorList>
    </citation>
    <scope>NUCLEOTIDE SEQUENCE [LARGE SCALE GENOMIC DNA]</scope>
    <source>
        <strain evidence="8 9">CGMCC 1.9161</strain>
    </source>
</reference>
<dbReference type="InterPro" id="IPR006311">
    <property type="entry name" value="TAT_signal"/>
</dbReference>
<comment type="similarity">
    <text evidence="3">Belongs to the OpgD/OpgG family.</text>
</comment>
<feature type="signal peptide" evidence="6">
    <location>
        <begin position="1"/>
        <end position="29"/>
    </location>
</feature>
<dbReference type="EMBL" id="BMMF01000004">
    <property type="protein sequence ID" value="GGK28750.1"/>
    <property type="molecule type" value="Genomic_DNA"/>
</dbReference>
<sequence length="525" mass="57698">MSVTRRSVLALAAALALAPRPGSSGRALAAALASSPDHWGEPEPFRPALVRERAQALAAAPFEPPPETVPDALAGLDYDQYRDIRFRPESAIWAGTSSPFQLQFFHLGFGYRAPVAIRIVENGASRKLIFDPAMFSYGPLVENPPTAIEDLGFSGFRIHTPINRDDYFDEFAVFQGASYFRAVGKDQAYGLSARGLAIATADPAGEEFPTFREFWIETPGPDADTIVVHALLDSPSTTGAYRFTLRPGASTAMEVEAVLYPRVEITTVGIAPLTSMFYFSGHDRIGIDDFRGAVHDSDGLLMWNGQGEWLWRPILNPQTLQISTFLDNKPHGFGLMQREREFAVYQDLEADYHRRPSLWVEPIGDWGEGSVVLVEIPTDAEVHDNIVAFWRPRLPLAAGVPVQMAYRLHWRGEPPVQHGLAKVRRTLSGLSEVGRPQADREKRVFVVDFQGEGLVLPDAAPITVQASASSGILSTPVIKTDPEIGGVRVALELDPDGAEVCELRCALVRDGAVVSETWLYRWLPA</sequence>
<dbReference type="InterPro" id="IPR011013">
    <property type="entry name" value="Gal_mutarotase_sf_dom"/>
</dbReference>
<protein>
    <submittedName>
        <fullName evidence="8">Glucans biosynthesis protein G</fullName>
    </submittedName>
</protein>
<dbReference type="PIRSF" id="PIRSF006281">
    <property type="entry name" value="MdoG"/>
    <property type="match status" value="1"/>
</dbReference>
<dbReference type="AlphaFoldDB" id="A0A917V329"/>
<dbReference type="InterPro" id="IPR014756">
    <property type="entry name" value="Ig_E-set"/>
</dbReference>
<dbReference type="SUPFAM" id="SSF74650">
    <property type="entry name" value="Galactose mutarotase-like"/>
    <property type="match status" value="1"/>
</dbReference>
<dbReference type="FunFam" id="2.70.98.10:FF:000001">
    <property type="entry name" value="Glucans biosynthesis protein G"/>
    <property type="match status" value="1"/>
</dbReference>
<dbReference type="SUPFAM" id="SSF81296">
    <property type="entry name" value="E set domains"/>
    <property type="match status" value="1"/>
</dbReference>
<feature type="domain" description="Glucan biosynthesis periplasmic MdoG C-terminal" evidence="7">
    <location>
        <begin position="45"/>
        <end position="522"/>
    </location>
</feature>
<dbReference type="InterPro" id="IPR007444">
    <property type="entry name" value="Glucan_biosyn_MdoG_C"/>
</dbReference>
<evidence type="ECO:0000256" key="6">
    <source>
        <dbReference type="SAM" id="SignalP"/>
    </source>
</evidence>
<dbReference type="Pfam" id="PF04349">
    <property type="entry name" value="MdoG"/>
    <property type="match status" value="1"/>
</dbReference>
<dbReference type="RefSeq" id="WP_188911100.1">
    <property type="nucleotide sequence ID" value="NZ_BMMF01000004.1"/>
</dbReference>
<organism evidence="8 9">
    <name type="scientific">Salinarimonas ramus</name>
    <dbReference type="NCBI Taxonomy" id="690164"/>
    <lineage>
        <taxon>Bacteria</taxon>
        <taxon>Pseudomonadati</taxon>
        <taxon>Pseudomonadota</taxon>
        <taxon>Alphaproteobacteria</taxon>
        <taxon>Hyphomicrobiales</taxon>
        <taxon>Salinarimonadaceae</taxon>
        <taxon>Salinarimonas</taxon>
    </lineage>
</organism>
<keyword evidence="5" id="KW-0574">Periplasm</keyword>
<evidence type="ECO:0000256" key="2">
    <source>
        <dbReference type="ARBA" id="ARBA00005001"/>
    </source>
</evidence>
<comment type="pathway">
    <text evidence="2">Glycan metabolism; osmoregulated periplasmic glucan (OPG) biosynthesis.</text>
</comment>
<dbReference type="InterPro" id="IPR014438">
    <property type="entry name" value="Glucan_biosyn_MdoG/MdoD"/>
</dbReference>
<evidence type="ECO:0000256" key="5">
    <source>
        <dbReference type="ARBA" id="ARBA00022764"/>
    </source>
</evidence>